<keyword evidence="3" id="KW-0472">Membrane</keyword>
<dbReference type="SUPFAM" id="SSF55073">
    <property type="entry name" value="Nucleotide cyclase"/>
    <property type="match status" value="1"/>
</dbReference>
<evidence type="ECO:0000256" key="3">
    <source>
        <dbReference type="SAM" id="Phobius"/>
    </source>
</evidence>
<dbReference type="Gene3D" id="3.30.70.270">
    <property type="match status" value="1"/>
</dbReference>
<accession>A0ABT0BVP3</accession>
<organism evidence="6 7">
    <name type="scientific">Novosphingobium beihaiensis</name>
    <dbReference type="NCBI Taxonomy" id="2930389"/>
    <lineage>
        <taxon>Bacteria</taxon>
        <taxon>Pseudomonadati</taxon>
        <taxon>Pseudomonadota</taxon>
        <taxon>Alphaproteobacteria</taxon>
        <taxon>Sphingomonadales</taxon>
        <taxon>Sphingomonadaceae</taxon>
        <taxon>Novosphingobium</taxon>
    </lineage>
</organism>
<feature type="transmembrane region" description="Helical" evidence="3">
    <location>
        <begin position="304"/>
        <end position="324"/>
    </location>
</feature>
<feature type="transmembrane region" description="Helical" evidence="3">
    <location>
        <begin position="207"/>
        <end position="225"/>
    </location>
</feature>
<comment type="caution">
    <text evidence="6">The sequence shown here is derived from an EMBL/GenBank/DDBJ whole genome shotgun (WGS) entry which is preliminary data.</text>
</comment>
<keyword evidence="7" id="KW-1185">Reference proteome</keyword>
<feature type="transmembrane region" description="Helical" evidence="3">
    <location>
        <begin position="180"/>
        <end position="200"/>
    </location>
</feature>
<protein>
    <recommendedName>
        <fullName evidence="1">diguanylate cyclase</fullName>
        <ecNumber evidence="1">2.7.7.65</ecNumber>
    </recommendedName>
</protein>
<keyword evidence="3" id="KW-1133">Transmembrane helix</keyword>
<dbReference type="InterPro" id="IPR029787">
    <property type="entry name" value="Nucleotide_cyclase"/>
</dbReference>
<dbReference type="SMART" id="SM00267">
    <property type="entry name" value="GGDEF"/>
    <property type="match status" value="1"/>
</dbReference>
<dbReference type="PANTHER" id="PTHR45138:SF9">
    <property type="entry name" value="DIGUANYLATE CYCLASE DGCM-RELATED"/>
    <property type="match status" value="1"/>
</dbReference>
<feature type="transmembrane region" description="Helical" evidence="3">
    <location>
        <begin position="237"/>
        <end position="263"/>
    </location>
</feature>
<feature type="signal peptide" evidence="4">
    <location>
        <begin position="1"/>
        <end position="27"/>
    </location>
</feature>
<dbReference type="Pfam" id="PF00990">
    <property type="entry name" value="GGDEF"/>
    <property type="match status" value="1"/>
</dbReference>
<feature type="transmembrane region" description="Helical" evidence="3">
    <location>
        <begin position="275"/>
        <end position="292"/>
    </location>
</feature>
<dbReference type="NCBIfam" id="TIGR00254">
    <property type="entry name" value="GGDEF"/>
    <property type="match status" value="1"/>
</dbReference>
<keyword evidence="4" id="KW-0732">Signal</keyword>
<dbReference type="PANTHER" id="PTHR45138">
    <property type="entry name" value="REGULATORY COMPONENTS OF SENSORY TRANSDUCTION SYSTEM"/>
    <property type="match status" value="1"/>
</dbReference>
<evidence type="ECO:0000256" key="1">
    <source>
        <dbReference type="ARBA" id="ARBA00012528"/>
    </source>
</evidence>
<comment type="catalytic activity">
    <reaction evidence="2">
        <text>2 GTP = 3',3'-c-di-GMP + 2 diphosphate</text>
        <dbReference type="Rhea" id="RHEA:24898"/>
        <dbReference type="ChEBI" id="CHEBI:33019"/>
        <dbReference type="ChEBI" id="CHEBI:37565"/>
        <dbReference type="ChEBI" id="CHEBI:58805"/>
        <dbReference type="EC" id="2.7.7.65"/>
    </reaction>
</comment>
<dbReference type="PROSITE" id="PS50887">
    <property type="entry name" value="GGDEF"/>
    <property type="match status" value="1"/>
</dbReference>
<dbReference type="InterPro" id="IPR000160">
    <property type="entry name" value="GGDEF_dom"/>
</dbReference>
<feature type="transmembrane region" description="Helical" evidence="3">
    <location>
        <begin position="331"/>
        <end position="353"/>
    </location>
</feature>
<proteinExistence type="predicted"/>
<dbReference type="EC" id="2.7.7.65" evidence="1"/>
<dbReference type="Pfam" id="PF07695">
    <property type="entry name" value="7TMR-DISM_7TM"/>
    <property type="match status" value="1"/>
</dbReference>
<sequence length="574" mass="61942">MLSGTRLLLTGLLAIVCALLGAPVAAAAPGFPAGSVCTALAPAHDTQTKASIAALARDPARWDCSGSNWKIDGSRASLVRIDMTGHPLAPGSVLTTRLTRFGQLSLTAIGADGTSATREIAPGDLQFSTTHWKMRMPLPRLHAPVAAYVLKVTGARHPALLSDVHVAPPPSEAHVGNQQLVLAVLCGLMLMPLILNFGFYRVLRQPFALWHALAVFAMLIQTFVASGLVNRFFSPSLLEICVLSSASLGLASIAATQFLASLVEPGMLGRRQMTLLRAMGPWMALWSVYYLFADGVLLPTVSAVYYAAFLPLFAMLVWSMITAARRGSRTVWFQIIGWAPLIVTALVRIGSLLGMADSPLSVMTAQHLSIGFEVLLSTLGAADRFMTIKHERDHAITQARFLESLAERDPLTGLYNRRGFEERYARLAKSGFDTMAVLDLDHFKAVNDTLGHAMGDAVLKAVARALMPDEDTIAVRFGGEEFLLLLRGPDAADRAERRRQSITARIAAEISGLDRPVTASMGLITGAPPMRFADLYARCDALLYQAKSDGRDRTVQDTLALKTGSEGETVIRLR</sequence>
<evidence type="ECO:0000256" key="2">
    <source>
        <dbReference type="ARBA" id="ARBA00034247"/>
    </source>
</evidence>
<dbReference type="EMBL" id="JALHLG010000051">
    <property type="protein sequence ID" value="MCJ2188881.1"/>
    <property type="molecule type" value="Genomic_DNA"/>
</dbReference>
<reference evidence="6 7" key="1">
    <citation type="submission" date="2022-04" db="EMBL/GenBank/DDBJ databases">
        <title>Identification of a novel bacterium isolated from mangrove sediments.</title>
        <authorList>
            <person name="Pan X."/>
        </authorList>
    </citation>
    <scope>NUCLEOTIDE SEQUENCE [LARGE SCALE GENOMIC DNA]</scope>
    <source>
        <strain evidence="6 7">B2638</strain>
    </source>
</reference>
<dbReference type="RefSeq" id="WP_243923870.1">
    <property type="nucleotide sequence ID" value="NZ_JALHLG010000051.1"/>
</dbReference>
<dbReference type="InterPro" id="IPR050469">
    <property type="entry name" value="Diguanylate_Cyclase"/>
</dbReference>
<dbReference type="Proteomes" id="UP001202281">
    <property type="component" value="Unassembled WGS sequence"/>
</dbReference>
<dbReference type="CDD" id="cd01949">
    <property type="entry name" value="GGDEF"/>
    <property type="match status" value="1"/>
</dbReference>
<dbReference type="InterPro" id="IPR043128">
    <property type="entry name" value="Rev_trsase/Diguanyl_cyclase"/>
</dbReference>
<feature type="domain" description="GGDEF" evidence="5">
    <location>
        <begin position="431"/>
        <end position="559"/>
    </location>
</feature>
<feature type="chain" id="PRO_5046348898" description="diguanylate cyclase" evidence="4">
    <location>
        <begin position="28"/>
        <end position="574"/>
    </location>
</feature>
<evidence type="ECO:0000259" key="5">
    <source>
        <dbReference type="PROSITE" id="PS50887"/>
    </source>
</evidence>
<gene>
    <name evidence="6" type="ORF">MTR66_18945</name>
</gene>
<evidence type="ECO:0000256" key="4">
    <source>
        <dbReference type="SAM" id="SignalP"/>
    </source>
</evidence>
<evidence type="ECO:0000313" key="6">
    <source>
        <dbReference type="EMBL" id="MCJ2188881.1"/>
    </source>
</evidence>
<keyword evidence="3" id="KW-0812">Transmembrane</keyword>
<evidence type="ECO:0000313" key="7">
    <source>
        <dbReference type="Proteomes" id="UP001202281"/>
    </source>
</evidence>
<name>A0ABT0BVP3_9SPHN</name>
<dbReference type="InterPro" id="IPR011623">
    <property type="entry name" value="7TMR_DISM_rcpt_extracell_dom1"/>
</dbReference>